<keyword evidence="2" id="KW-1185">Reference proteome</keyword>
<feature type="non-terminal residue" evidence="1">
    <location>
        <position position="85"/>
    </location>
</feature>
<proteinExistence type="predicted"/>
<dbReference type="Proteomes" id="UP001177023">
    <property type="component" value="Unassembled WGS sequence"/>
</dbReference>
<protein>
    <submittedName>
        <fullName evidence="1">Uncharacterized protein</fullName>
    </submittedName>
</protein>
<gene>
    <name evidence="1" type="ORF">MSPICULIGERA_LOCUS22741</name>
</gene>
<comment type="caution">
    <text evidence="1">The sequence shown here is derived from an EMBL/GenBank/DDBJ whole genome shotgun (WGS) entry which is preliminary data.</text>
</comment>
<name>A0AA36DDH1_9BILA</name>
<dbReference type="AlphaFoldDB" id="A0AA36DDH1"/>
<dbReference type="EMBL" id="CATQJA010002700">
    <property type="protein sequence ID" value="CAJ0584696.1"/>
    <property type="molecule type" value="Genomic_DNA"/>
</dbReference>
<evidence type="ECO:0000313" key="1">
    <source>
        <dbReference type="EMBL" id="CAJ0584696.1"/>
    </source>
</evidence>
<accession>A0AA36DDH1</accession>
<evidence type="ECO:0000313" key="2">
    <source>
        <dbReference type="Proteomes" id="UP001177023"/>
    </source>
</evidence>
<organism evidence="1 2">
    <name type="scientific">Mesorhabditis spiculigera</name>
    <dbReference type="NCBI Taxonomy" id="96644"/>
    <lineage>
        <taxon>Eukaryota</taxon>
        <taxon>Metazoa</taxon>
        <taxon>Ecdysozoa</taxon>
        <taxon>Nematoda</taxon>
        <taxon>Chromadorea</taxon>
        <taxon>Rhabditida</taxon>
        <taxon>Rhabditina</taxon>
        <taxon>Rhabditomorpha</taxon>
        <taxon>Rhabditoidea</taxon>
        <taxon>Rhabditidae</taxon>
        <taxon>Mesorhabditinae</taxon>
        <taxon>Mesorhabditis</taxon>
    </lineage>
</organism>
<sequence length="85" mass="9588">MGGAQYARGKKERSRFPPTTVRLHVRIVLKYLVGCRSEPESRRAARHHIVVQDDPATGANLRSGCRWDSVRNRRLPMIDGSSTDS</sequence>
<reference evidence="1" key="1">
    <citation type="submission" date="2023-06" db="EMBL/GenBank/DDBJ databases">
        <authorList>
            <person name="Delattre M."/>
        </authorList>
    </citation>
    <scope>NUCLEOTIDE SEQUENCE</scope>
    <source>
        <strain evidence="1">AF72</strain>
    </source>
</reference>